<dbReference type="RefSeq" id="XP_056559647.1">
    <property type="nucleotide sequence ID" value="XM_056697435.1"/>
</dbReference>
<dbReference type="AlphaFoldDB" id="A0A9W9VJW2"/>
<comment type="caution">
    <text evidence="1">The sequence shown here is derived from an EMBL/GenBank/DDBJ whole genome shotgun (WGS) entry which is preliminary data.</text>
</comment>
<organism evidence="1 2">
    <name type="scientific">Penicillium cataractarum</name>
    <dbReference type="NCBI Taxonomy" id="2100454"/>
    <lineage>
        <taxon>Eukaryota</taxon>
        <taxon>Fungi</taxon>
        <taxon>Dikarya</taxon>
        <taxon>Ascomycota</taxon>
        <taxon>Pezizomycotina</taxon>
        <taxon>Eurotiomycetes</taxon>
        <taxon>Eurotiomycetidae</taxon>
        <taxon>Eurotiales</taxon>
        <taxon>Aspergillaceae</taxon>
        <taxon>Penicillium</taxon>
    </lineage>
</organism>
<dbReference type="Proteomes" id="UP001147782">
    <property type="component" value="Unassembled WGS sequence"/>
</dbReference>
<gene>
    <name evidence="1" type="ORF">N7496_004504</name>
</gene>
<proteinExistence type="predicted"/>
<evidence type="ECO:0000313" key="1">
    <source>
        <dbReference type="EMBL" id="KAJ5382076.1"/>
    </source>
</evidence>
<keyword evidence="2" id="KW-1185">Reference proteome</keyword>
<evidence type="ECO:0000313" key="2">
    <source>
        <dbReference type="Proteomes" id="UP001147782"/>
    </source>
</evidence>
<reference evidence="1" key="1">
    <citation type="submission" date="2022-11" db="EMBL/GenBank/DDBJ databases">
        <authorList>
            <person name="Petersen C."/>
        </authorList>
    </citation>
    <scope>NUCLEOTIDE SEQUENCE</scope>
    <source>
        <strain evidence="1">IBT 29864</strain>
    </source>
</reference>
<dbReference type="GeneID" id="81436612"/>
<sequence>MIGKRWNLPGRRIALTPRAFPRAPDKRAEARANIRRPNSLEFNVSNTSACETAIVNLRRVLPGPFFIFTNVVSKSKDITIHTVFGIYNALFNYIEKSKA</sequence>
<dbReference type="EMBL" id="JAPZBS010000002">
    <property type="protein sequence ID" value="KAJ5382076.1"/>
    <property type="molecule type" value="Genomic_DNA"/>
</dbReference>
<accession>A0A9W9VJW2</accession>
<protein>
    <submittedName>
        <fullName evidence="1">Uncharacterized protein</fullName>
    </submittedName>
</protein>
<dbReference type="OrthoDB" id="4507940at2759"/>
<reference evidence="1" key="2">
    <citation type="journal article" date="2023" name="IMA Fungus">
        <title>Comparative genomic study of the Penicillium genus elucidates a diverse pangenome and 15 lateral gene transfer events.</title>
        <authorList>
            <person name="Petersen C."/>
            <person name="Sorensen T."/>
            <person name="Nielsen M.R."/>
            <person name="Sondergaard T.E."/>
            <person name="Sorensen J.L."/>
            <person name="Fitzpatrick D.A."/>
            <person name="Frisvad J.C."/>
            <person name="Nielsen K.L."/>
        </authorList>
    </citation>
    <scope>NUCLEOTIDE SEQUENCE</scope>
    <source>
        <strain evidence="1">IBT 29864</strain>
    </source>
</reference>
<name>A0A9W9VJW2_9EURO</name>